<proteinExistence type="predicted"/>
<evidence type="ECO:0000313" key="1">
    <source>
        <dbReference type="EMBL" id="KAI8424651.1"/>
    </source>
</evidence>
<gene>
    <name evidence="1" type="ORF">MSG28_003078</name>
</gene>
<name>A0ACC0JKU0_CHOFU</name>
<accession>A0ACC0JKU0</accession>
<organism evidence="1 2">
    <name type="scientific">Choristoneura fumiferana</name>
    <name type="common">Spruce budworm moth</name>
    <name type="synonym">Archips fumiferana</name>
    <dbReference type="NCBI Taxonomy" id="7141"/>
    <lineage>
        <taxon>Eukaryota</taxon>
        <taxon>Metazoa</taxon>
        <taxon>Ecdysozoa</taxon>
        <taxon>Arthropoda</taxon>
        <taxon>Hexapoda</taxon>
        <taxon>Insecta</taxon>
        <taxon>Pterygota</taxon>
        <taxon>Neoptera</taxon>
        <taxon>Endopterygota</taxon>
        <taxon>Lepidoptera</taxon>
        <taxon>Glossata</taxon>
        <taxon>Ditrysia</taxon>
        <taxon>Tortricoidea</taxon>
        <taxon>Tortricidae</taxon>
        <taxon>Tortricinae</taxon>
        <taxon>Choristoneura</taxon>
    </lineage>
</organism>
<protein>
    <submittedName>
        <fullName evidence="1">Uncharacterized protein</fullName>
    </submittedName>
</protein>
<comment type="caution">
    <text evidence="1">The sequence shown here is derived from an EMBL/GenBank/DDBJ whole genome shotgun (WGS) entry which is preliminary data.</text>
</comment>
<dbReference type="Proteomes" id="UP001064048">
    <property type="component" value="Chromosome 4"/>
</dbReference>
<keyword evidence="2" id="KW-1185">Reference proteome</keyword>
<reference evidence="1 2" key="1">
    <citation type="journal article" date="2022" name="Genome Biol. Evol.">
        <title>The Spruce Budworm Genome: Reconstructing the Evolutionary History of Antifreeze Proteins.</title>
        <authorList>
            <person name="Beliveau C."/>
            <person name="Gagne P."/>
            <person name="Picq S."/>
            <person name="Vernygora O."/>
            <person name="Keeling C.I."/>
            <person name="Pinkney K."/>
            <person name="Doucet D."/>
            <person name="Wen F."/>
            <person name="Johnston J.S."/>
            <person name="Maaroufi H."/>
            <person name="Boyle B."/>
            <person name="Laroche J."/>
            <person name="Dewar K."/>
            <person name="Juretic N."/>
            <person name="Blackburn G."/>
            <person name="Nisole A."/>
            <person name="Brunet B."/>
            <person name="Brandao M."/>
            <person name="Lumley L."/>
            <person name="Duan J."/>
            <person name="Quan G."/>
            <person name="Lucarotti C.J."/>
            <person name="Roe A.D."/>
            <person name="Sperling F.A.H."/>
            <person name="Levesque R.C."/>
            <person name="Cusson M."/>
        </authorList>
    </citation>
    <scope>NUCLEOTIDE SEQUENCE [LARGE SCALE GENOMIC DNA]</scope>
    <source>
        <strain evidence="1">Glfc:IPQL:Cfum</strain>
    </source>
</reference>
<sequence>MAKMPNSSSSSSSSSAYLSPLLDIGVSNCTPLSTTLGHSHPVTVSYPVKIIAPPSLRASLATIGFYSFTLAVIGSSADMAGPLPLQYASVLIGTTLFTIIIIIISAVGRPLLDIGLTHRPPVASTGSSLHPPRTCGFNQGADCLSFWGNRSTTRRSWVLGGPWCRGELFGTCPNLSDTVYQRPYCLGFTLAIAIASQFAGGRTLSARSARIATTILLANPAVKQCLHCCVSAWRVRLPVKLLAIEGSHLRPLGNASAIPVVLQMFMGGEKHTFVALLNLTASLGPTTQLENLLKIMGTGGGVNFCSSQWSLKFYKPVRKQLDGSCAALILMRTPHRHATGAHFNPDRCPPRNDGPPKSRRMLYGALGATLLTGAAVVYAKNSPDARNWIESNAPAFNDFIALVYQENTTYWKFTVNQFNKVTTIMSHFLFGKEGVSPMEFQTKPEQNLEEDAKEFFAPKKYPLPPPSFEPLYKEEIKIGTPEIETPVTLIQTDKCVPEAPPVIKITKDMVELEHDMHENTRGAVDGFKAATKHCERYNTALFRIVESSIDDLDRKDFNAMQGAQNERNTTEAKAKEAAAKARCAIETLDRMIKAGVQAPPESVAATKRYIKQFREDLNAAEATYKAEKEKAVLSDKYWNKVPFYLVNPTNRVDHARKTYKRELEMLFPGIDLSSRKLNIRGDTDLLLLYTLRQVAYLQKEIAELQTVRELKMNRAIECHDEKKIIEAKVEDMIKKEQLQKDKEFNMKDISYPAQRIRSFKWQRAGHIARRADGRWGRKVLEWRPRIGKRSVGRPPTRWTDDLTLEIQAEAAKVLKEQLKKQFEIQQEVMQAALNRKEQEVMARYNRQVSEQIEKERVEFKRELAAMAGKLQAIEQTLKQRAAAEAEARRSQSLWAAAEALLAATRRADTRANVANEIKALEKAVYELVCTPISHPAAHTATPHSTLHTPQPTPRTPHPAPRTPHPARTYTVFFLSNVYTRLLTRKDDKLVQTVLKGIPQEVREKGIATEKTLREKFDAVVRPCARSARIATTILLANPAVKQQCLHCCVSAWRQRRNTDTGRIVL</sequence>
<dbReference type="EMBL" id="CM046104">
    <property type="protein sequence ID" value="KAI8424651.1"/>
    <property type="molecule type" value="Genomic_DNA"/>
</dbReference>
<evidence type="ECO:0000313" key="2">
    <source>
        <dbReference type="Proteomes" id="UP001064048"/>
    </source>
</evidence>